<dbReference type="Proteomes" id="UP001341281">
    <property type="component" value="Chromosome 06"/>
</dbReference>
<protein>
    <submittedName>
        <fullName evidence="4">Uncharacterized protein</fullName>
    </submittedName>
</protein>
<reference evidence="4 5" key="1">
    <citation type="submission" date="2024-02" db="EMBL/GenBank/DDBJ databases">
        <title>High-quality chromosome-scale genome assembly of Pensacola bahiagrass (Paspalum notatum Flugge var. saurae).</title>
        <authorList>
            <person name="Vega J.M."/>
            <person name="Podio M."/>
            <person name="Orjuela J."/>
            <person name="Siena L.A."/>
            <person name="Pessino S.C."/>
            <person name="Combes M.C."/>
            <person name="Mariac C."/>
            <person name="Albertini E."/>
            <person name="Pupilli F."/>
            <person name="Ortiz J.P.A."/>
            <person name="Leblanc O."/>
        </authorList>
    </citation>
    <scope>NUCLEOTIDE SEQUENCE [LARGE SCALE GENOMIC DNA]</scope>
    <source>
        <strain evidence="4">R1</strain>
        <tissue evidence="4">Leaf</tissue>
    </source>
</reference>
<organism evidence="4 5">
    <name type="scientific">Paspalum notatum var. saurae</name>
    <dbReference type="NCBI Taxonomy" id="547442"/>
    <lineage>
        <taxon>Eukaryota</taxon>
        <taxon>Viridiplantae</taxon>
        <taxon>Streptophyta</taxon>
        <taxon>Embryophyta</taxon>
        <taxon>Tracheophyta</taxon>
        <taxon>Spermatophyta</taxon>
        <taxon>Magnoliopsida</taxon>
        <taxon>Liliopsida</taxon>
        <taxon>Poales</taxon>
        <taxon>Poaceae</taxon>
        <taxon>PACMAD clade</taxon>
        <taxon>Panicoideae</taxon>
        <taxon>Andropogonodae</taxon>
        <taxon>Paspaleae</taxon>
        <taxon>Paspalinae</taxon>
        <taxon>Paspalum</taxon>
    </lineage>
</organism>
<proteinExistence type="inferred from homology"/>
<dbReference type="PANTHER" id="PTHR13068:SF181">
    <property type="entry name" value="MTERF TRANSCRIPTION FACTOR"/>
    <property type="match status" value="1"/>
</dbReference>
<evidence type="ECO:0000313" key="5">
    <source>
        <dbReference type="Proteomes" id="UP001341281"/>
    </source>
</evidence>
<keyword evidence="2" id="KW-0805">Transcription regulation</keyword>
<keyword evidence="3" id="KW-0809">Transit peptide</keyword>
<gene>
    <name evidence="4" type="ORF">U9M48_026886</name>
</gene>
<keyword evidence="2" id="KW-0804">Transcription</keyword>
<evidence type="ECO:0000313" key="4">
    <source>
        <dbReference type="EMBL" id="WVZ79288.1"/>
    </source>
</evidence>
<keyword evidence="5" id="KW-1185">Reference proteome</keyword>
<evidence type="ECO:0000256" key="2">
    <source>
        <dbReference type="ARBA" id="ARBA00022472"/>
    </source>
</evidence>
<dbReference type="AlphaFoldDB" id="A0AAQ3WYS8"/>
<name>A0AAQ3WYS8_PASNO</name>
<sequence>MSPSKLATMPLILTRSLDKHLVPCIQFLRGIIGTDGDICSTICRAPRVLLADKKNMRPVVDTLRRLGLPEKSISKLIVMEMNVLTFPPDRVSQIVEDVKALDLVETDMGFPYAMRALCRLDREACLRKMDLYRSFGVSEGELQKALVRQPTMLHISSESINKKLRFFLDELKLELSDVMSQPVLISRSLEKCIIPRCAVLSVLMREGKIGPNVNVLWALLSSNKRFSKRYVLRYAHDVPDVIKAFEGKIAFEGFRDQDF</sequence>
<dbReference type="PANTHER" id="PTHR13068">
    <property type="entry name" value="CGI-12 PROTEIN-RELATED"/>
    <property type="match status" value="1"/>
</dbReference>
<dbReference type="InterPro" id="IPR038538">
    <property type="entry name" value="MTERF_sf"/>
</dbReference>
<dbReference type="FunFam" id="1.25.70.10:FF:000001">
    <property type="entry name" value="Mitochondrial transcription termination factor-like"/>
    <property type="match status" value="1"/>
</dbReference>
<dbReference type="GO" id="GO:0006353">
    <property type="term" value="P:DNA-templated transcription termination"/>
    <property type="evidence" value="ECO:0007669"/>
    <property type="project" value="UniProtKB-KW"/>
</dbReference>
<accession>A0AAQ3WYS8</accession>
<dbReference type="SMART" id="SM00733">
    <property type="entry name" value="Mterf"/>
    <property type="match status" value="4"/>
</dbReference>
<dbReference type="InterPro" id="IPR003690">
    <property type="entry name" value="MTERF"/>
</dbReference>
<comment type="similarity">
    <text evidence="1">Belongs to the mTERF family.</text>
</comment>
<dbReference type="EMBL" id="CP144750">
    <property type="protein sequence ID" value="WVZ79288.1"/>
    <property type="molecule type" value="Genomic_DNA"/>
</dbReference>
<dbReference type="GO" id="GO:0003676">
    <property type="term" value="F:nucleic acid binding"/>
    <property type="evidence" value="ECO:0007669"/>
    <property type="project" value="InterPro"/>
</dbReference>
<evidence type="ECO:0000256" key="3">
    <source>
        <dbReference type="ARBA" id="ARBA00022946"/>
    </source>
</evidence>
<keyword evidence="2" id="KW-0806">Transcription termination</keyword>
<dbReference type="Gene3D" id="1.25.70.10">
    <property type="entry name" value="Transcription termination factor 3, mitochondrial"/>
    <property type="match status" value="1"/>
</dbReference>
<evidence type="ECO:0000256" key="1">
    <source>
        <dbReference type="ARBA" id="ARBA00007692"/>
    </source>
</evidence>
<dbReference type="Pfam" id="PF02536">
    <property type="entry name" value="mTERF"/>
    <property type="match status" value="2"/>
</dbReference>